<dbReference type="Pfam" id="PF01207">
    <property type="entry name" value="Dus"/>
    <property type="match status" value="1"/>
</dbReference>
<evidence type="ECO:0000256" key="14">
    <source>
        <dbReference type="ARBA" id="ARBA00049447"/>
    </source>
</evidence>
<dbReference type="GO" id="GO:0102263">
    <property type="term" value="F:tRNA-dihydrouridine17 synthase activity"/>
    <property type="evidence" value="ECO:0007669"/>
    <property type="project" value="RHEA"/>
</dbReference>
<dbReference type="AlphaFoldDB" id="A0A077QPU5"/>
<feature type="binding site" evidence="18">
    <location>
        <position position="189"/>
    </location>
    <ligand>
        <name>FMN</name>
        <dbReference type="ChEBI" id="CHEBI:58210"/>
    </ligand>
</feature>
<evidence type="ECO:0000256" key="15">
    <source>
        <dbReference type="ARBA" id="ARBA00049467"/>
    </source>
</evidence>
<dbReference type="GO" id="GO:0106414">
    <property type="term" value="F:mRNA dihydrouridine synthase activity"/>
    <property type="evidence" value="ECO:0007669"/>
    <property type="project" value="RHEA"/>
</dbReference>
<dbReference type="GO" id="GO:0050660">
    <property type="term" value="F:flavin adenine dinucleotide binding"/>
    <property type="evidence" value="ECO:0007669"/>
    <property type="project" value="InterPro"/>
</dbReference>
<dbReference type="GO" id="GO:0006397">
    <property type="term" value="P:mRNA processing"/>
    <property type="evidence" value="ECO:0007669"/>
    <property type="project" value="UniProtKB-KW"/>
</dbReference>
<evidence type="ECO:0000256" key="9">
    <source>
        <dbReference type="ARBA" id="ARBA00038313"/>
    </source>
</evidence>
<evidence type="ECO:0000313" key="20">
    <source>
        <dbReference type="EMBL" id="CDI51085.1"/>
    </source>
</evidence>
<dbReference type="InterPro" id="IPR001269">
    <property type="entry name" value="DUS_fam"/>
</dbReference>
<comment type="cofactor">
    <cofactor evidence="1 16 18">
        <name>FMN</name>
        <dbReference type="ChEBI" id="CHEBI:58210"/>
    </cofactor>
</comment>
<dbReference type="EC" id="1.3.1.-" evidence="16"/>
<evidence type="ECO:0000256" key="1">
    <source>
        <dbReference type="ARBA" id="ARBA00001917"/>
    </source>
</evidence>
<evidence type="ECO:0000256" key="12">
    <source>
        <dbReference type="ARBA" id="ARBA00048342"/>
    </source>
</evidence>
<dbReference type="PANTHER" id="PTHR11082">
    <property type="entry name" value="TRNA-DIHYDROURIDINE SYNTHASE"/>
    <property type="match status" value="1"/>
</dbReference>
<keyword evidence="2 16" id="KW-0285">Flavoprotein</keyword>
<comment type="catalytic activity">
    <reaction evidence="11">
        <text>5,6-dihydrouridine(16) in tRNA + NADP(+) = uridine(16) in tRNA + NADPH + H(+)</text>
        <dbReference type="Rhea" id="RHEA:53376"/>
        <dbReference type="Rhea" id="RHEA-COMP:13543"/>
        <dbReference type="Rhea" id="RHEA-COMP:13544"/>
        <dbReference type="ChEBI" id="CHEBI:15378"/>
        <dbReference type="ChEBI" id="CHEBI:57783"/>
        <dbReference type="ChEBI" id="CHEBI:58349"/>
        <dbReference type="ChEBI" id="CHEBI:65315"/>
        <dbReference type="ChEBI" id="CHEBI:74443"/>
        <dbReference type="EC" id="1.3.1.88"/>
    </reaction>
    <physiologicalReaction direction="right-to-left" evidence="11">
        <dbReference type="Rhea" id="RHEA:53378"/>
    </physiologicalReaction>
</comment>
<name>A0A077QPU5_9BASI</name>
<evidence type="ECO:0000256" key="6">
    <source>
        <dbReference type="ARBA" id="ARBA00022857"/>
    </source>
</evidence>
<protein>
    <recommendedName>
        <fullName evidence="16">tRNA-dihydrouridine synthase</fullName>
        <ecNumber evidence="16">1.3.1.-</ecNumber>
    </recommendedName>
</protein>
<comment type="similarity">
    <text evidence="9">Belongs to the Dus family. Dus1 subfamily.</text>
</comment>
<keyword evidence="6" id="KW-0521">NADP</keyword>
<dbReference type="GO" id="GO:0102262">
    <property type="term" value="F:tRNA-dihydrouridine16 synthase activity"/>
    <property type="evidence" value="ECO:0007669"/>
    <property type="project" value="RHEA"/>
</dbReference>
<feature type="domain" description="DUS-like FMN-binding" evidence="19">
    <location>
        <begin position="17"/>
        <end position="328"/>
    </location>
</feature>
<keyword evidence="4" id="KW-0507">mRNA processing</keyword>
<feature type="binding site" evidence="18">
    <location>
        <position position="161"/>
    </location>
    <ligand>
        <name>FMN</name>
        <dbReference type="ChEBI" id="CHEBI:58210"/>
    </ligand>
</feature>
<keyword evidence="18" id="KW-0547">Nucleotide-binding</keyword>
<reference evidence="20" key="1">
    <citation type="journal article" date="2014" name="Genome Biol. Evol.">
        <title>Gene Loss Rather Than Gene Gain Is Associated with a Host Jump from Monocots to Dicots in the Smut Fungus Melanopsichium pennsylvanicum.</title>
        <authorList>
            <person name="Sharma R."/>
            <person name="Mishra B."/>
            <person name="Runge F."/>
            <person name="Thines M."/>
        </authorList>
    </citation>
    <scope>NUCLEOTIDE SEQUENCE</scope>
    <source>
        <strain evidence="20">4</strain>
    </source>
</reference>
<organism evidence="20">
    <name type="scientific">Melanopsichium pennsylvanicum 4</name>
    <dbReference type="NCBI Taxonomy" id="1398559"/>
    <lineage>
        <taxon>Eukaryota</taxon>
        <taxon>Fungi</taxon>
        <taxon>Dikarya</taxon>
        <taxon>Basidiomycota</taxon>
        <taxon>Ustilaginomycotina</taxon>
        <taxon>Ustilaginomycetes</taxon>
        <taxon>Ustilaginales</taxon>
        <taxon>Ustilaginaceae</taxon>
        <taxon>Melanopsichium</taxon>
    </lineage>
</organism>
<dbReference type="SUPFAM" id="SSF51395">
    <property type="entry name" value="FMN-linked oxidoreductases"/>
    <property type="match status" value="1"/>
</dbReference>
<evidence type="ECO:0000256" key="10">
    <source>
        <dbReference type="ARBA" id="ARBA00047287"/>
    </source>
</evidence>
<dbReference type="EMBL" id="HG529494">
    <property type="protein sequence ID" value="CDI51085.1"/>
    <property type="molecule type" value="Genomic_DNA"/>
</dbReference>
<feature type="active site" description="Proton donor" evidence="17">
    <location>
        <position position="120"/>
    </location>
</feature>
<evidence type="ECO:0000256" key="8">
    <source>
        <dbReference type="ARBA" id="ARBA00023027"/>
    </source>
</evidence>
<evidence type="ECO:0000256" key="2">
    <source>
        <dbReference type="ARBA" id="ARBA00022630"/>
    </source>
</evidence>
<keyword evidence="8" id="KW-0520">NAD</keyword>
<dbReference type="Gene3D" id="3.20.20.70">
    <property type="entry name" value="Aldolase class I"/>
    <property type="match status" value="1"/>
</dbReference>
<comment type="similarity">
    <text evidence="16">Belongs to the dus family.</text>
</comment>
<keyword evidence="3 16" id="KW-0288">FMN</keyword>
<comment type="catalytic activity">
    <reaction evidence="10">
        <text>5,6-dihydrouridine(17) in tRNA + NAD(+) = uridine(17) in tRNA + NADH + H(+)</text>
        <dbReference type="Rhea" id="RHEA:53372"/>
        <dbReference type="Rhea" id="RHEA-COMP:13541"/>
        <dbReference type="Rhea" id="RHEA-COMP:13542"/>
        <dbReference type="ChEBI" id="CHEBI:15378"/>
        <dbReference type="ChEBI" id="CHEBI:57540"/>
        <dbReference type="ChEBI" id="CHEBI:57945"/>
        <dbReference type="ChEBI" id="CHEBI:65315"/>
        <dbReference type="ChEBI" id="CHEBI:74443"/>
        <dbReference type="EC" id="1.3.1.88"/>
    </reaction>
    <physiologicalReaction direction="right-to-left" evidence="10">
        <dbReference type="Rhea" id="RHEA:53374"/>
    </physiologicalReaction>
</comment>
<evidence type="ECO:0000256" key="16">
    <source>
        <dbReference type="PIRNR" id="PIRNR006621"/>
    </source>
</evidence>
<dbReference type="PROSITE" id="PS01136">
    <property type="entry name" value="UPF0034"/>
    <property type="match status" value="1"/>
</dbReference>
<evidence type="ECO:0000259" key="19">
    <source>
        <dbReference type="Pfam" id="PF01207"/>
    </source>
</evidence>
<accession>A0A077QPU5</accession>
<comment type="function">
    <text evidence="16">Catalyzes the synthesis of dihydrouridine, a modified base found in the D-loop of most tRNAs.</text>
</comment>
<feature type="binding site" evidence="18">
    <location>
        <begin position="18"/>
        <end position="20"/>
    </location>
    <ligand>
        <name>FMN</name>
        <dbReference type="ChEBI" id="CHEBI:58210"/>
    </ligand>
</feature>
<dbReference type="PANTHER" id="PTHR11082:SF5">
    <property type="entry name" value="TRNA-DIHYDROURIDINE(16_17) SYNTHASE [NAD(P)(+)]-LIKE"/>
    <property type="match status" value="1"/>
</dbReference>
<evidence type="ECO:0000256" key="17">
    <source>
        <dbReference type="PIRSR" id="PIRSR006621-1"/>
    </source>
</evidence>
<dbReference type="InterPro" id="IPR035587">
    <property type="entry name" value="DUS-like_FMN-bd"/>
</dbReference>
<keyword evidence="7 16" id="KW-0560">Oxidoreductase</keyword>
<evidence type="ECO:0000256" key="4">
    <source>
        <dbReference type="ARBA" id="ARBA00022664"/>
    </source>
</evidence>
<evidence type="ECO:0000256" key="5">
    <source>
        <dbReference type="ARBA" id="ARBA00022694"/>
    </source>
</evidence>
<proteinExistence type="inferred from homology"/>
<dbReference type="InterPro" id="IPR013785">
    <property type="entry name" value="Aldolase_TIM"/>
</dbReference>
<keyword evidence="5 16" id="KW-0819">tRNA processing</keyword>
<comment type="catalytic activity">
    <reaction evidence="14">
        <text>a 5,6-dihydrouridine in mRNA + NADP(+) = a uridine in mRNA + NADPH + H(+)</text>
        <dbReference type="Rhea" id="RHEA:69855"/>
        <dbReference type="Rhea" id="RHEA-COMP:14658"/>
        <dbReference type="Rhea" id="RHEA-COMP:17789"/>
        <dbReference type="ChEBI" id="CHEBI:15378"/>
        <dbReference type="ChEBI" id="CHEBI:57783"/>
        <dbReference type="ChEBI" id="CHEBI:58349"/>
        <dbReference type="ChEBI" id="CHEBI:65315"/>
        <dbReference type="ChEBI" id="CHEBI:74443"/>
    </reaction>
    <physiologicalReaction direction="right-to-left" evidence="14">
        <dbReference type="Rhea" id="RHEA:69857"/>
    </physiologicalReaction>
</comment>
<evidence type="ECO:0000256" key="7">
    <source>
        <dbReference type="ARBA" id="ARBA00023002"/>
    </source>
</evidence>
<evidence type="ECO:0000256" key="3">
    <source>
        <dbReference type="ARBA" id="ARBA00022643"/>
    </source>
</evidence>
<sequence>MTINHKLPLESLLYCSAPMVNQSDLSFRLQTVQHGATSTWTQMYLAGDLNTSQDTLDSLLLSLTLGNSAPENTIRDSTHPLFGQPAPQIVQIAGNNAQELAEAARRVAQHADAIDLNLGCPQRHAEQGHYGAYLLPKQNWPLLAQLVSTLAQAVDVPITTKIRLTVPKEQTPDLAVMLARAGSSLVTLHPRFASSVRRRKGLADLDMVVRVKDALHREGLLRCPDQPSGDTAVVSNGNVRCWDDIPSNLQMTGASGVMVGETLLENPALFRGSLNEADRIDGGGRAELERAKMAREYLELRDKYEALDAPVKIANQHLQWMLGSIPCTPILDAEELAKVHRRAAFITQTIKRIHTEEHLIQFRNQHL</sequence>
<dbReference type="CDD" id="cd02801">
    <property type="entry name" value="DUS_like_FMN"/>
    <property type="match status" value="1"/>
</dbReference>
<evidence type="ECO:0000256" key="11">
    <source>
        <dbReference type="ARBA" id="ARBA00047652"/>
    </source>
</evidence>
<comment type="catalytic activity">
    <reaction evidence="12">
        <text>a 5,6-dihydrouridine in mRNA + NAD(+) = a uridine in mRNA + NADH + H(+)</text>
        <dbReference type="Rhea" id="RHEA:69851"/>
        <dbReference type="Rhea" id="RHEA-COMP:14658"/>
        <dbReference type="Rhea" id="RHEA-COMP:17789"/>
        <dbReference type="ChEBI" id="CHEBI:15378"/>
        <dbReference type="ChEBI" id="CHEBI:57540"/>
        <dbReference type="ChEBI" id="CHEBI:57945"/>
        <dbReference type="ChEBI" id="CHEBI:65315"/>
        <dbReference type="ChEBI" id="CHEBI:74443"/>
    </reaction>
    <physiologicalReaction direction="right-to-left" evidence="12">
        <dbReference type="Rhea" id="RHEA:69853"/>
    </physiologicalReaction>
</comment>
<comment type="catalytic activity">
    <reaction evidence="15">
        <text>5,6-dihydrouridine(17) in tRNA + NADP(+) = uridine(17) in tRNA + NADPH + H(+)</text>
        <dbReference type="Rhea" id="RHEA:53368"/>
        <dbReference type="Rhea" id="RHEA-COMP:13541"/>
        <dbReference type="Rhea" id="RHEA-COMP:13542"/>
        <dbReference type="ChEBI" id="CHEBI:15378"/>
        <dbReference type="ChEBI" id="CHEBI:57783"/>
        <dbReference type="ChEBI" id="CHEBI:58349"/>
        <dbReference type="ChEBI" id="CHEBI:65315"/>
        <dbReference type="ChEBI" id="CHEBI:74443"/>
        <dbReference type="EC" id="1.3.1.88"/>
    </reaction>
    <physiologicalReaction direction="right-to-left" evidence="15">
        <dbReference type="Rhea" id="RHEA:53370"/>
    </physiologicalReaction>
</comment>
<comment type="catalytic activity">
    <reaction evidence="13">
        <text>5,6-dihydrouridine(16) in tRNA + NAD(+) = uridine(16) in tRNA + NADH + H(+)</text>
        <dbReference type="Rhea" id="RHEA:53380"/>
        <dbReference type="Rhea" id="RHEA-COMP:13543"/>
        <dbReference type="Rhea" id="RHEA-COMP:13544"/>
        <dbReference type="ChEBI" id="CHEBI:15378"/>
        <dbReference type="ChEBI" id="CHEBI:57540"/>
        <dbReference type="ChEBI" id="CHEBI:57945"/>
        <dbReference type="ChEBI" id="CHEBI:65315"/>
        <dbReference type="ChEBI" id="CHEBI:74443"/>
        <dbReference type="EC" id="1.3.1.88"/>
    </reaction>
    <physiologicalReaction direction="right-to-left" evidence="13">
        <dbReference type="Rhea" id="RHEA:53382"/>
    </physiologicalReaction>
</comment>
<evidence type="ECO:0000256" key="18">
    <source>
        <dbReference type="PIRSR" id="PIRSR006621-2"/>
    </source>
</evidence>
<feature type="binding site" evidence="18">
    <location>
        <position position="91"/>
    </location>
    <ligand>
        <name>FMN</name>
        <dbReference type="ChEBI" id="CHEBI:58210"/>
    </ligand>
</feature>
<dbReference type="PIRSF" id="PIRSF006621">
    <property type="entry name" value="Dus"/>
    <property type="match status" value="1"/>
</dbReference>
<evidence type="ECO:0000256" key="13">
    <source>
        <dbReference type="ARBA" id="ARBA00048934"/>
    </source>
</evidence>
<dbReference type="InterPro" id="IPR018517">
    <property type="entry name" value="tRNA_hU_synthase_CS"/>
</dbReference>